<evidence type="ECO:0000313" key="1">
    <source>
        <dbReference type="EMBL" id="ROX52493.1"/>
    </source>
</evidence>
<organism evidence="1 2">
    <name type="scientific">Enterococcus faecium</name>
    <name type="common">Streptococcus faecium</name>
    <dbReference type="NCBI Taxonomy" id="1352"/>
    <lineage>
        <taxon>Bacteria</taxon>
        <taxon>Bacillati</taxon>
        <taxon>Bacillota</taxon>
        <taxon>Bacilli</taxon>
        <taxon>Lactobacillales</taxon>
        <taxon>Enterococcaceae</taxon>
        <taxon>Enterococcus</taxon>
    </lineage>
</organism>
<dbReference type="AlphaFoldDB" id="A0AB74CPM2"/>
<dbReference type="Proteomes" id="UP000281752">
    <property type="component" value="Unassembled WGS sequence"/>
</dbReference>
<protein>
    <submittedName>
        <fullName evidence="1">Uncharacterized protein</fullName>
    </submittedName>
</protein>
<comment type="caution">
    <text evidence="1">The sequence shown here is derived from an EMBL/GenBank/DDBJ whole genome shotgun (WGS) entry which is preliminary data.</text>
</comment>
<dbReference type="RefSeq" id="WP_024635283.1">
    <property type="nucleotide sequence ID" value="NZ_JBCPED010000034.1"/>
</dbReference>
<gene>
    <name evidence="1" type="ORF">EGW36_14050</name>
</gene>
<dbReference type="EMBL" id="RKNM01000044">
    <property type="protein sequence ID" value="ROX52493.1"/>
    <property type="molecule type" value="Genomic_DNA"/>
</dbReference>
<reference evidence="1 2" key="1">
    <citation type="submission" date="2018-10" db="EMBL/GenBank/DDBJ databases">
        <title>Genotypes and phenotypes of Enterococci isolated from broiler chickens.</title>
        <authorList>
            <person name="Muhammad A.R."/>
            <person name="Diarra M.S."/>
        </authorList>
    </citation>
    <scope>NUCLEOTIDE SEQUENCE [LARGE SCALE GENOMIC DNA]</scope>
    <source>
        <strain evidence="1 2">P5 C A 35</strain>
    </source>
</reference>
<accession>A0AB74CPM2</accession>
<proteinExistence type="predicted"/>
<name>A0AB74CPM2_ENTFC</name>
<sequence>MVPNGRQTSQNEKVRKPELTAIKAKFKKYGVPTEAAYKVASNCIAAIILLPSFGLKTQVVNEEPTESR</sequence>
<evidence type="ECO:0000313" key="2">
    <source>
        <dbReference type="Proteomes" id="UP000281752"/>
    </source>
</evidence>